<dbReference type="Gramene" id="TRITD7Bv1G124380.1">
    <property type="protein sequence ID" value="TRITD7Bv1G124380.1"/>
    <property type="gene ID" value="TRITD7Bv1G124380"/>
</dbReference>
<gene>
    <name evidence="4" type="ORF">TRITD_7Bv1G124380</name>
</gene>
<evidence type="ECO:0000256" key="3">
    <source>
        <dbReference type="ARBA" id="ARBA00023274"/>
    </source>
</evidence>
<dbReference type="AlphaFoldDB" id="A0A9R1C134"/>
<evidence type="ECO:0000256" key="1">
    <source>
        <dbReference type="ARBA" id="ARBA00008889"/>
    </source>
</evidence>
<dbReference type="InterPro" id="IPR043141">
    <property type="entry name" value="Ribosomal_uL10-like_sf"/>
</dbReference>
<dbReference type="GO" id="GO:0000027">
    <property type="term" value="P:ribosomal large subunit assembly"/>
    <property type="evidence" value="ECO:0007669"/>
    <property type="project" value="TreeGrafter"/>
</dbReference>
<dbReference type="SUPFAM" id="SSF160369">
    <property type="entry name" value="Ribosomal protein L10-like"/>
    <property type="match status" value="1"/>
</dbReference>
<protein>
    <recommendedName>
        <fullName evidence="6">60S acidic ribosomal protein P0</fullName>
    </recommendedName>
</protein>
<dbReference type="Pfam" id="PF00466">
    <property type="entry name" value="Ribosomal_L10"/>
    <property type="match status" value="1"/>
</dbReference>
<dbReference type="EMBL" id="LT934124">
    <property type="protein sequence ID" value="VAI88412.1"/>
    <property type="molecule type" value="Genomic_DNA"/>
</dbReference>
<dbReference type="Proteomes" id="UP000324705">
    <property type="component" value="Chromosome 7B"/>
</dbReference>
<proteinExistence type="inferred from homology"/>
<name>A0A9R1C134_TRITD</name>
<dbReference type="GO" id="GO:0022625">
    <property type="term" value="C:cytosolic large ribosomal subunit"/>
    <property type="evidence" value="ECO:0007669"/>
    <property type="project" value="TreeGrafter"/>
</dbReference>
<dbReference type="InterPro" id="IPR050323">
    <property type="entry name" value="Ribosomal_protein_uL10"/>
</dbReference>
<evidence type="ECO:0000313" key="4">
    <source>
        <dbReference type="EMBL" id="VAI88412.1"/>
    </source>
</evidence>
<dbReference type="PANTHER" id="PTHR45699:SF9">
    <property type="entry name" value="LARGE RIBOSOMAL SUBUNIT PROTEIN UL10-LIKE INSERTION DOMAIN-CONTAINING PROTEIN"/>
    <property type="match status" value="1"/>
</dbReference>
<accession>A0A9R1C134</accession>
<dbReference type="Gene3D" id="3.30.70.1730">
    <property type="match status" value="1"/>
</dbReference>
<organism evidence="4 5">
    <name type="scientific">Triticum turgidum subsp. durum</name>
    <name type="common">Durum wheat</name>
    <name type="synonym">Triticum durum</name>
    <dbReference type="NCBI Taxonomy" id="4567"/>
    <lineage>
        <taxon>Eukaryota</taxon>
        <taxon>Viridiplantae</taxon>
        <taxon>Streptophyta</taxon>
        <taxon>Embryophyta</taxon>
        <taxon>Tracheophyta</taxon>
        <taxon>Spermatophyta</taxon>
        <taxon>Magnoliopsida</taxon>
        <taxon>Liliopsida</taxon>
        <taxon>Poales</taxon>
        <taxon>Poaceae</taxon>
        <taxon>BOP clade</taxon>
        <taxon>Pooideae</taxon>
        <taxon>Triticodae</taxon>
        <taxon>Triticeae</taxon>
        <taxon>Triticinae</taxon>
        <taxon>Triticum</taxon>
    </lineage>
</organism>
<comment type="similarity">
    <text evidence="1">Belongs to the universal ribosomal protein uL10 family.</text>
</comment>
<keyword evidence="3" id="KW-0687">Ribonucleoprotein</keyword>
<dbReference type="GO" id="GO:0003735">
    <property type="term" value="F:structural constituent of ribosome"/>
    <property type="evidence" value="ECO:0007669"/>
    <property type="project" value="TreeGrafter"/>
</dbReference>
<dbReference type="OMA" id="WASILCC"/>
<reference evidence="4 5" key="1">
    <citation type="submission" date="2017-09" db="EMBL/GenBank/DDBJ databases">
        <authorList>
            <consortium name="International Durum Wheat Genome Sequencing Consortium (IDWGSC)"/>
            <person name="Milanesi L."/>
        </authorList>
    </citation>
    <scope>NUCLEOTIDE SEQUENCE [LARGE SCALE GENOMIC DNA]</scope>
    <source>
        <strain evidence="5">cv. Svevo</strain>
    </source>
</reference>
<keyword evidence="5" id="KW-1185">Reference proteome</keyword>
<evidence type="ECO:0008006" key="6">
    <source>
        <dbReference type="Google" id="ProtNLM"/>
    </source>
</evidence>
<dbReference type="GO" id="GO:0070180">
    <property type="term" value="F:large ribosomal subunit rRNA binding"/>
    <property type="evidence" value="ECO:0007669"/>
    <property type="project" value="TreeGrafter"/>
</dbReference>
<keyword evidence="2" id="KW-0689">Ribosomal protein</keyword>
<dbReference type="PANTHER" id="PTHR45699">
    <property type="entry name" value="60S ACIDIC RIBOSOMAL PROTEIN P0"/>
    <property type="match status" value="1"/>
</dbReference>
<evidence type="ECO:0000313" key="5">
    <source>
        <dbReference type="Proteomes" id="UP000324705"/>
    </source>
</evidence>
<dbReference type="GO" id="GO:0002181">
    <property type="term" value="P:cytoplasmic translation"/>
    <property type="evidence" value="ECO:0007669"/>
    <property type="project" value="TreeGrafter"/>
</dbReference>
<evidence type="ECO:0000256" key="2">
    <source>
        <dbReference type="ARBA" id="ARBA00022980"/>
    </source>
</evidence>
<sequence>MRIKKNVPKIDRKRDYDMKLCKLLNEYYSVLIVEADHVGSTQLAAVRRGIRGESELLMGKNTLIHRCIKVHAEATGNDKIKAIIPLLEGNVGLIFTKADFKKVREEVAKYKVGAPARVGLVAPIDVVLPPGNTGLDPSQTSFFRA</sequence>
<dbReference type="InterPro" id="IPR001790">
    <property type="entry name" value="Ribosomal_uL10"/>
</dbReference>